<dbReference type="RefSeq" id="WP_003335942.1">
    <property type="nucleotide sequence ID" value="NZ_CP007806.1"/>
</dbReference>
<proteinExistence type="predicted"/>
<dbReference type="HOGENOM" id="CLU_1212916_0_0_9"/>
<dbReference type="KEGG" id="blr:BRLA_c028780"/>
<protein>
    <submittedName>
        <fullName evidence="1">Uncharacterized protein</fullName>
    </submittedName>
</protein>
<name>A0A075R3T4_BRELA</name>
<organism evidence="1 2">
    <name type="scientific">Brevibacillus laterosporus LMG 15441</name>
    <dbReference type="NCBI Taxonomy" id="1042163"/>
    <lineage>
        <taxon>Bacteria</taxon>
        <taxon>Bacillati</taxon>
        <taxon>Bacillota</taxon>
        <taxon>Bacilli</taxon>
        <taxon>Bacillales</taxon>
        <taxon>Paenibacillaceae</taxon>
        <taxon>Brevibacillus</taxon>
    </lineage>
</organism>
<dbReference type="EMBL" id="CP007806">
    <property type="protein sequence ID" value="AIG27192.1"/>
    <property type="molecule type" value="Genomic_DNA"/>
</dbReference>
<dbReference type="AlphaFoldDB" id="A0A075R3T4"/>
<evidence type="ECO:0000313" key="2">
    <source>
        <dbReference type="Proteomes" id="UP000005850"/>
    </source>
</evidence>
<accession>A0A075R3T4</accession>
<dbReference type="STRING" id="1042163.BRLA_c028780"/>
<sequence length="228" mass="25432">MSIRANGEDILTASINVNSKYKAKDLAAQVSILRKAVDTDLSCSLDVVGKRNNSMSAFMSIVKKSREATIPAELTVRRLEDTSLLSSITIEKKSRMSQLDASLTVRIVKHQGLFSNLSIEKKARNKQLRSNIKVAYVKNLPATLSIEKKERNRDLACSLIVRQRESDTLSGSVVIPLRKFFTSQMFVRHVRDFPCSIQVNSGFLHAELKVRGSGCTNSSYCYSKGKKD</sequence>
<keyword evidence="2" id="KW-1185">Reference proteome</keyword>
<evidence type="ECO:0000313" key="1">
    <source>
        <dbReference type="EMBL" id="AIG27192.1"/>
    </source>
</evidence>
<dbReference type="Proteomes" id="UP000005850">
    <property type="component" value="Chromosome"/>
</dbReference>
<reference evidence="1 2" key="1">
    <citation type="journal article" date="2011" name="J. Bacteriol.">
        <title>Genome sequence of Brevibacillus laterosporus LMG 15441, a pathogen of invertebrates.</title>
        <authorList>
            <person name="Djukic M."/>
            <person name="Poehlein A."/>
            <person name="Thurmer A."/>
            <person name="Daniel R."/>
        </authorList>
    </citation>
    <scope>NUCLEOTIDE SEQUENCE [LARGE SCALE GENOMIC DNA]</scope>
    <source>
        <strain evidence="1 2">LMG 15441</strain>
    </source>
</reference>
<gene>
    <name evidence="1" type="ORF">BRLA_c028780</name>
</gene>